<keyword evidence="2 3" id="KW-0040">ANK repeat</keyword>
<sequence>MMNTIQFKEEYSINEIQNSNRSYDCAKETSINSTDIDLFDYETINKLKEESKINNFSTENILKSRHHSHTSNQKSPFHSYIYTNTNTILNKFIMSFEEQLHKAILKGNYELCVEILKKKCDLTKSYDHKLPLCIACEYNQYEIAELLIKYGADLNQFDYYEQNCLIYACDTGDLNLIKLLVENGADIKKCESNGAYPLHVAINRKNDEICDYLIYQGVEINAIDKMGCTPLALAINNDYLYMINKLLLLGADPNQVDNNGDTPLIKSIWLSMNSSFKNDEIFYLVKRLVECGADINAKNESGRTALFTAIYQNNTEIALYLIEKGAKCVLEESLLSNFTLVHYACFQGNYKLTKVLLEKGCDPNSIATSCESPVYIAVTRGYSDIVGLLVEHGADVNMLIGTECDNKCTAIQAALYYISDYKLFKQIVNKLLLGNANLNIDKPGPLLYVCLQYNKINFAKYLVSVGADVKQRTVFNQSCFYKAFLSKNLEFMYMCVMAGFCLYDEPWINEYLQNPDFIQYTDYYVRRALSSSSSSNSDFETSSDDSLSETDLSRKTDQEINDLLNLDEYYFERFHRKKTSNDTNQKKQAELAKSIFKFIGYYHSNSLSLKELSRIAVRRQLLRKDSKLKYSVENELFLPKRLKSYLLMEEFNL</sequence>
<dbReference type="InterPro" id="IPR036770">
    <property type="entry name" value="Ankyrin_rpt-contain_sf"/>
</dbReference>
<dbReference type="InterPro" id="IPR002110">
    <property type="entry name" value="Ankyrin_rpt"/>
</dbReference>
<feature type="repeat" description="ANK" evidence="3">
    <location>
        <begin position="193"/>
        <end position="225"/>
    </location>
</feature>
<evidence type="ECO:0000256" key="1">
    <source>
        <dbReference type="ARBA" id="ARBA00022737"/>
    </source>
</evidence>
<dbReference type="PROSITE" id="PS50088">
    <property type="entry name" value="ANK_REPEAT"/>
    <property type="match status" value="7"/>
</dbReference>
<feature type="repeat" description="ANK" evidence="3">
    <location>
        <begin position="369"/>
        <end position="397"/>
    </location>
</feature>
<feature type="region of interest" description="Disordered" evidence="4">
    <location>
        <begin position="532"/>
        <end position="552"/>
    </location>
</feature>
<dbReference type="Pfam" id="PF07525">
    <property type="entry name" value="SOCS_box"/>
    <property type="match status" value="1"/>
</dbReference>
<proteinExistence type="predicted"/>
<protein>
    <recommendedName>
        <fullName evidence="5">SOCS box domain-containing protein</fullName>
    </recommendedName>
</protein>
<dbReference type="PROSITE" id="PS50297">
    <property type="entry name" value="ANK_REP_REGION"/>
    <property type="match status" value="6"/>
</dbReference>
<dbReference type="InterPro" id="IPR001496">
    <property type="entry name" value="SOCS_box"/>
</dbReference>
<dbReference type="PANTHER" id="PTHR24126">
    <property type="entry name" value="ANKYRIN REPEAT, PH AND SEC7 DOMAIN CONTAINING PROTEIN SECG-RELATED"/>
    <property type="match status" value="1"/>
</dbReference>
<evidence type="ECO:0000259" key="5">
    <source>
        <dbReference type="SMART" id="SM00969"/>
    </source>
</evidence>
<feature type="domain" description="SOCS box" evidence="5">
    <location>
        <begin position="606"/>
        <end position="649"/>
    </location>
</feature>
<feature type="repeat" description="ANK" evidence="3">
    <location>
        <begin position="127"/>
        <end position="159"/>
    </location>
</feature>
<gene>
    <name evidence="6" type="ORF">OXX778_LOCUS14265</name>
</gene>
<keyword evidence="7" id="KW-1185">Reference proteome</keyword>
<accession>A0A814DUC1</accession>
<feature type="repeat" description="ANK" evidence="3">
    <location>
        <begin position="336"/>
        <end position="368"/>
    </location>
</feature>
<dbReference type="EMBL" id="CAJNOC010002906">
    <property type="protein sequence ID" value="CAF0957382.1"/>
    <property type="molecule type" value="Genomic_DNA"/>
</dbReference>
<organism evidence="6 7">
    <name type="scientific">Brachionus calyciflorus</name>
    <dbReference type="NCBI Taxonomy" id="104777"/>
    <lineage>
        <taxon>Eukaryota</taxon>
        <taxon>Metazoa</taxon>
        <taxon>Spiralia</taxon>
        <taxon>Gnathifera</taxon>
        <taxon>Rotifera</taxon>
        <taxon>Eurotatoria</taxon>
        <taxon>Monogononta</taxon>
        <taxon>Pseudotrocha</taxon>
        <taxon>Ploima</taxon>
        <taxon>Brachionidae</taxon>
        <taxon>Brachionus</taxon>
    </lineage>
</organism>
<comment type="caution">
    <text evidence="6">The sequence shown here is derived from an EMBL/GenBank/DDBJ whole genome shotgun (WGS) entry which is preliminary data.</text>
</comment>
<keyword evidence="1" id="KW-0677">Repeat</keyword>
<feature type="repeat" description="ANK" evidence="3">
    <location>
        <begin position="160"/>
        <end position="192"/>
    </location>
</feature>
<dbReference type="AlphaFoldDB" id="A0A814DUC1"/>
<dbReference type="Gene3D" id="1.25.40.20">
    <property type="entry name" value="Ankyrin repeat-containing domain"/>
    <property type="match status" value="3"/>
</dbReference>
<dbReference type="PRINTS" id="PR01415">
    <property type="entry name" value="ANKYRIN"/>
</dbReference>
<name>A0A814DUC1_9BILA</name>
<evidence type="ECO:0000313" key="6">
    <source>
        <dbReference type="EMBL" id="CAF0957382.1"/>
    </source>
</evidence>
<dbReference type="Proteomes" id="UP000663879">
    <property type="component" value="Unassembled WGS sequence"/>
</dbReference>
<dbReference type="SMART" id="SM00969">
    <property type="entry name" value="SOCS_box"/>
    <property type="match status" value="1"/>
</dbReference>
<dbReference type="Pfam" id="PF00023">
    <property type="entry name" value="Ank"/>
    <property type="match status" value="1"/>
</dbReference>
<feature type="repeat" description="ANK" evidence="3">
    <location>
        <begin position="301"/>
        <end position="333"/>
    </location>
</feature>
<evidence type="ECO:0000256" key="2">
    <source>
        <dbReference type="ARBA" id="ARBA00023043"/>
    </source>
</evidence>
<dbReference type="OrthoDB" id="6409741at2759"/>
<reference evidence="6" key="1">
    <citation type="submission" date="2021-02" db="EMBL/GenBank/DDBJ databases">
        <authorList>
            <person name="Nowell W R."/>
        </authorList>
    </citation>
    <scope>NUCLEOTIDE SEQUENCE</scope>
    <source>
        <strain evidence="6">Ploen Becks lab</strain>
    </source>
</reference>
<dbReference type="CDD" id="cd03716">
    <property type="entry name" value="SOCS_ASB_like"/>
    <property type="match status" value="1"/>
</dbReference>
<evidence type="ECO:0000313" key="7">
    <source>
        <dbReference type="Proteomes" id="UP000663879"/>
    </source>
</evidence>
<dbReference type="SMART" id="SM00248">
    <property type="entry name" value="ANK"/>
    <property type="match status" value="11"/>
</dbReference>
<feature type="repeat" description="ANK" evidence="3">
    <location>
        <begin position="226"/>
        <end position="258"/>
    </location>
</feature>
<dbReference type="Pfam" id="PF12796">
    <property type="entry name" value="Ank_2"/>
    <property type="match status" value="3"/>
</dbReference>
<evidence type="ECO:0000256" key="4">
    <source>
        <dbReference type="SAM" id="MobiDB-lite"/>
    </source>
</evidence>
<dbReference type="SUPFAM" id="SSF48403">
    <property type="entry name" value="Ankyrin repeat"/>
    <property type="match status" value="1"/>
</dbReference>
<evidence type="ECO:0000256" key="3">
    <source>
        <dbReference type="PROSITE-ProRule" id="PRU00023"/>
    </source>
</evidence>